<sequence length="202" mass="22859">MAALPVFGTSAKLVFQAQYRKDPHRCGPIVEQNLTALVSGMPKLTELIWYKEPRMGLALTLRTLHLEDIALEAGHIVELFMLIRNHLTLDILSLNGWLVEVEDDSILYNVQYELCPNDFRRIKRRRIAARKAIELFVLRTSKFFPAALLDIDSPGSTDFSQGNWVGMTVVLGASKLEDTDHVDSYNLYSMIDDASDDDDSDE</sequence>
<dbReference type="EMBL" id="JAZHXI010000017">
    <property type="protein sequence ID" value="KAL2062460.1"/>
    <property type="molecule type" value="Genomic_DNA"/>
</dbReference>
<comment type="caution">
    <text evidence="1">The sequence shown here is derived from an EMBL/GenBank/DDBJ whole genome shotgun (WGS) entry which is preliminary data.</text>
</comment>
<accession>A0ABR4BXS5</accession>
<evidence type="ECO:0000313" key="2">
    <source>
        <dbReference type="Proteomes" id="UP001595075"/>
    </source>
</evidence>
<name>A0ABR4BXS5_9HELO</name>
<dbReference type="Proteomes" id="UP001595075">
    <property type="component" value="Unassembled WGS sequence"/>
</dbReference>
<proteinExistence type="predicted"/>
<organism evidence="1 2">
    <name type="scientific">Oculimacula yallundae</name>
    <dbReference type="NCBI Taxonomy" id="86028"/>
    <lineage>
        <taxon>Eukaryota</taxon>
        <taxon>Fungi</taxon>
        <taxon>Dikarya</taxon>
        <taxon>Ascomycota</taxon>
        <taxon>Pezizomycotina</taxon>
        <taxon>Leotiomycetes</taxon>
        <taxon>Helotiales</taxon>
        <taxon>Ploettnerulaceae</taxon>
        <taxon>Oculimacula</taxon>
    </lineage>
</organism>
<evidence type="ECO:0000313" key="1">
    <source>
        <dbReference type="EMBL" id="KAL2062460.1"/>
    </source>
</evidence>
<reference evidence="1 2" key="1">
    <citation type="journal article" date="2024" name="Commun. Biol.">
        <title>Comparative genomic analysis of thermophilic fungi reveals convergent evolutionary adaptations and gene losses.</title>
        <authorList>
            <person name="Steindorff A.S."/>
            <person name="Aguilar-Pontes M.V."/>
            <person name="Robinson A.J."/>
            <person name="Andreopoulos B."/>
            <person name="LaButti K."/>
            <person name="Kuo A."/>
            <person name="Mondo S."/>
            <person name="Riley R."/>
            <person name="Otillar R."/>
            <person name="Haridas S."/>
            <person name="Lipzen A."/>
            <person name="Grimwood J."/>
            <person name="Schmutz J."/>
            <person name="Clum A."/>
            <person name="Reid I.D."/>
            <person name="Moisan M.C."/>
            <person name="Butler G."/>
            <person name="Nguyen T.T.M."/>
            <person name="Dewar K."/>
            <person name="Conant G."/>
            <person name="Drula E."/>
            <person name="Henrissat B."/>
            <person name="Hansel C."/>
            <person name="Singer S."/>
            <person name="Hutchinson M.I."/>
            <person name="de Vries R.P."/>
            <person name="Natvig D.O."/>
            <person name="Powell A.J."/>
            <person name="Tsang A."/>
            <person name="Grigoriev I.V."/>
        </authorList>
    </citation>
    <scope>NUCLEOTIDE SEQUENCE [LARGE SCALE GENOMIC DNA]</scope>
    <source>
        <strain evidence="1 2">CBS 494.80</strain>
    </source>
</reference>
<keyword evidence="2" id="KW-1185">Reference proteome</keyword>
<gene>
    <name evidence="1" type="ORF">VTL71DRAFT_6726</name>
</gene>
<protein>
    <submittedName>
        <fullName evidence="1">Uncharacterized protein</fullName>
    </submittedName>
</protein>